<dbReference type="EMBL" id="SDMP01000017">
    <property type="protein sequence ID" value="RYQ98650.1"/>
    <property type="molecule type" value="Genomic_DNA"/>
</dbReference>
<dbReference type="AlphaFoldDB" id="A0A444Y9L2"/>
<reference evidence="1 2" key="1">
    <citation type="submission" date="2019-01" db="EMBL/GenBank/DDBJ databases">
        <title>Sequencing of cultivated peanut Arachis hypogaea provides insights into genome evolution and oil improvement.</title>
        <authorList>
            <person name="Chen X."/>
        </authorList>
    </citation>
    <scope>NUCLEOTIDE SEQUENCE [LARGE SCALE GENOMIC DNA]</scope>
    <source>
        <strain evidence="2">cv. Fuhuasheng</strain>
        <tissue evidence="1">Leaves</tissue>
    </source>
</reference>
<evidence type="ECO:0000313" key="1">
    <source>
        <dbReference type="EMBL" id="RYQ98650.1"/>
    </source>
</evidence>
<gene>
    <name evidence="1" type="ORF">Ahy_B07g086416</name>
</gene>
<organism evidence="1 2">
    <name type="scientific">Arachis hypogaea</name>
    <name type="common">Peanut</name>
    <dbReference type="NCBI Taxonomy" id="3818"/>
    <lineage>
        <taxon>Eukaryota</taxon>
        <taxon>Viridiplantae</taxon>
        <taxon>Streptophyta</taxon>
        <taxon>Embryophyta</taxon>
        <taxon>Tracheophyta</taxon>
        <taxon>Spermatophyta</taxon>
        <taxon>Magnoliopsida</taxon>
        <taxon>eudicotyledons</taxon>
        <taxon>Gunneridae</taxon>
        <taxon>Pentapetalae</taxon>
        <taxon>rosids</taxon>
        <taxon>fabids</taxon>
        <taxon>Fabales</taxon>
        <taxon>Fabaceae</taxon>
        <taxon>Papilionoideae</taxon>
        <taxon>50 kb inversion clade</taxon>
        <taxon>dalbergioids sensu lato</taxon>
        <taxon>Dalbergieae</taxon>
        <taxon>Pterocarpus clade</taxon>
        <taxon>Arachis</taxon>
    </lineage>
</organism>
<proteinExistence type="predicted"/>
<sequence>MGEDVDGRQSEKTWIAAQKMESEWHSRKRDILVARVLRDVCERHDHLNIWLCPDIKKALYVHWETDEGFRHRCLTKRANIASARSSKYTGG</sequence>
<dbReference type="Proteomes" id="UP000289738">
    <property type="component" value="Chromosome B07"/>
</dbReference>
<name>A0A444Y9L2_ARAHY</name>
<protein>
    <submittedName>
        <fullName evidence="1">Uncharacterized protein</fullName>
    </submittedName>
</protein>
<comment type="caution">
    <text evidence="1">The sequence shown here is derived from an EMBL/GenBank/DDBJ whole genome shotgun (WGS) entry which is preliminary data.</text>
</comment>
<keyword evidence="2" id="KW-1185">Reference proteome</keyword>
<accession>A0A444Y9L2</accession>
<evidence type="ECO:0000313" key="2">
    <source>
        <dbReference type="Proteomes" id="UP000289738"/>
    </source>
</evidence>